<accession>R2QRL5</accession>
<dbReference type="Proteomes" id="UP000013781">
    <property type="component" value="Unassembled WGS sequence"/>
</dbReference>
<dbReference type="PATRIC" id="fig|1158609.3.peg.1897"/>
<dbReference type="RefSeq" id="WP_010765319.1">
    <property type="nucleotide sequence ID" value="NZ_ASWB01000002.1"/>
</dbReference>
<keyword evidence="5" id="KW-1185">Reference proteome</keyword>
<proteinExistence type="predicted"/>
<sequence length="529" mass="60454">MNYRFKWGFIGLCSVLLFFFVYPYSVASANEPPRILFVYDSLNIAEKKENDVDAIQRLLTSSGAIVQTVETDKYIGGMLSNTDYDGVITLINWPQKELSEHFVKDRQAFSGKKLHIGPKLTADEQSLFSGKWRELSHRQFTLKDEQHFYSQTLGYQDEITVLEGSAGLSIGLLETQEIDYEEIPFGVLEKNNGFLPFFSQKGAVFLKSAELVNQWLGEHQSFSPILTIDGLNPMKDMSIASKFQQLLAKTNIPYIISTTSTNQNNTTAPFDIFTDILRSFESGTGIIFLEVPVVNNVNLNDNHALSQMLEQQISLFIEESIFPVGLSAYGYWNQDAQYQADGLELSKTVILRENPAIEKQYYRSRTKKSTIFKTAFFNIPFDYLEGVTWQRNGNTSDYEFPMPVTMSFSFPDSDKEIATVLKKIDQSPLFFYQIGKSHFEFDLQTQTQHIELLNSRRYLNGKLVNSLNNVTNKVIPETTFKGQFARLFNITNVVLIVVVVATMSVLAVLFFFGRRNYRSKYIQKKGDHK</sequence>
<reference evidence="3 5" key="2">
    <citation type="submission" date="2013-03" db="EMBL/GenBank/DDBJ databases">
        <title>The Genome Sequence of Enterococcus moraviensis BAA-383 (PacBio/Illumina hybrid assembly).</title>
        <authorList>
            <consortium name="The Broad Institute Genomics Platform"/>
            <consortium name="The Broad Institute Genome Sequencing Center for Infectious Disease"/>
            <person name="Earl A."/>
            <person name="Russ C."/>
            <person name="Gilmore M."/>
            <person name="Surin D."/>
            <person name="Walker B."/>
            <person name="Young S."/>
            <person name="Zeng Q."/>
            <person name="Gargeya S."/>
            <person name="Fitzgerald M."/>
            <person name="Haas B."/>
            <person name="Abouelleil A."/>
            <person name="Allen A.W."/>
            <person name="Alvarado L."/>
            <person name="Arachchi H.M."/>
            <person name="Berlin A.M."/>
            <person name="Chapman S.B."/>
            <person name="Gainer-Dewar J."/>
            <person name="Goldberg J."/>
            <person name="Griggs A."/>
            <person name="Gujja S."/>
            <person name="Hansen M."/>
            <person name="Howarth C."/>
            <person name="Imamovic A."/>
            <person name="Ireland A."/>
            <person name="Larimer J."/>
            <person name="McCowan C."/>
            <person name="Murphy C."/>
            <person name="Pearson M."/>
            <person name="Poon T.W."/>
            <person name="Priest M."/>
            <person name="Roberts A."/>
            <person name="Saif S."/>
            <person name="Shea T."/>
            <person name="Sisk P."/>
            <person name="Sykes S."/>
            <person name="Wortman J."/>
            <person name="Nusbaum C."/>
            <person name="Birren B."/>
        </authorList>
    </citation>
    <scope>NUCLEOTIDE SEQUENCE [LARGE SCALE GENOMIC DNA]</scope>
    <source>
        <strain evidence="3 5">ATCC BAA-383</strain>
    </source>
</reference>
<organism evidence="2 4">
    <name type="scientific">Enterococcus moraviensis ATCC BAA-383</name>
    <dbReference type="NCBI Taxonomy" id="1158609"/>
    <lineage>
        <taxon>Bacteria</taxon>
        <taxon>Bacillati</taxon>
        <taxon>Bacillota</taxon>
        <taxon>Bacilli</taxon>
        <taxon>Lactobacillales</taxon>
        <taxon>Enterococcaceae</taxon>
        <taxon>Enterococcus</taxon>
    </lineage>
</organism>
<keyword evidence="1" id="KW-1133">Transmembrane helix</keyword>
<comment type="caution">
    <text evidence="2">The sequence shown here is derived from an EMBL/GenBank/DDBJ whole genome shotgun (WGS) entry which is preliminary data.</text>
</comment>
<dbReference type="STRING" id="155617.RV09_GL002638"/>
<dbReference type="AlphaFoldDB" id="R2QRL5"/>
<dbReference type="HOGENOM" id="CLU_038937_0_0_9"/>
<evidence type="ECO:0008006" key="6">
    <source>
        <dbReference type="Google" id="ProtNLM"/>
    </source>
</evidence>
<dbReference type="EMBL" id="ASWB01000002">
    <property type="protein sequence ID" value="EOT72145.1"/>
    <property type="molecule type" value="Genomic_DNA"/>
</dbReference>
<name>R2QRL5_9ENTE</name>
<keyword evidence="1" id="KW-0812">Transmembrane</keyword>
<feature type="transmembrane region" description="Helical" evidence="1">
    <location>
        <begin position="493"/>
        <end position="512"/>
    </location>
</feature>
<gene>
    <name evidence="3" type="ORF">I586_01953</name>
    <name evidence="2" type="ORF">UAY_01949</name>
</gene>
<evidence type="ECO:0000313" key="5">
    <source>
        <dbReference type="Proteomes" id="UP000014157"/>
    </source>
</evidence>
<evidence type="ECO:0000313" key="2">
    <source>
        <dbReference type="EMBL" id="EOH99172.1"/>
    </source>
</evidence>
<evidence type="ECO:0000313" key="3">
    <source>
        <dbReference type="EMBL" id="EOT72145.1"/>
    </source>
</evidence>
<dbReference type="EMBL" id="AJAS01000015">
    <property type="protein sequence ID" value="EOH99172.1"/>
    <property type="molecule type" value="Genomic_DNA"/>
</dbReference>
<keyword evidence="1" id="KW-0472">Membrane</keyword>
<dbReference type="eggNOG" id="COG5298">
    <property type="taxonomic scope" value="Bacteria"/>
</dbReference>
<evidence type="ECO:0000313" key="4">
    <source>
        <dbReference type="Proteomes" id="UP000013781"/>
    </source>
</evidence>
<protein>
    <recommendedName>
        <fullName evidence="6">DUF2334 domain-containing protein</fullName>
    </recommendedName>
</protein>
<evidence type="ECO:0000256" key="1">
    <source>
        <dbReference type="SAM" id="Phobius"/>
    </source>
</evidence>
<dbReference type="Proteomes" id="UP000014157">
    <property type="component" value="Unassembled WGS sequence"/>
</dbReference>
<reference evidence="2 4" key="1">
    <citation type="submission" date="2013-02" db="EMBL/GenBank/DDBJ databases">
        <title>The Genome Sequence of Enterococcus moraviensis BAA-383.</title>
        <authorList>
            <consortium name="The Broad Institute Genome Sequencing Platform"/>
            <consortium name="The Broad Institute Genome Sequencing Center for Infectious Disease"/>
            <person name="Earl A.M."/>
            <person name="Gilmore M.S."/>
            <person name="Lebreton F."/>
            <person name="Walker B."/>
            <person name="Young S.K."/>
            <person name="Zeng Q."/>
            <person name="Gargeya S."/>
            <person name="Fitzgerald M."/>
            <person name="Haas B."/>
            <person name="Abouelleil A."/>
            <person name="Alvarado L."/>
            <person name="Arachchi H.M."/>
            <person name="Berlin A.M."/>
            <person name="Chapman S.B."/>
            <person name="Dewar J."/>
            <person name="Goldberg J."/>
            <person name="Griggs A."/>
            <person name="Gujja S."/>
            <person name="Hansen M."/>
            <person name="Howarth C."/>
            <person name="Imamovic A."/>
            <person name="Larimer J."/>
            <person name="McCowan C."/>
            <person name="Murphy C."/>
            <person name="Neiman D."/>
            <person name="Pearson M."/>
            <person name="Priest M."/>
            <person name="Roberts A."/>
            <person name="Saif S."/>
            <person name="Shea T."/>
            <person name="Sisk P."/>
            <person name="Sykes S."/>
            <person name="Wortman J."/>
            <person name="Nusbaum C."/>
            <person name="Birren B."/>
        </authorList>
    </citation>
    <scope>NUCLEOTIDE SEQUENCE [LARGE SCALE GENOMIC DNA]</scope>
    <source>
        <strain evidence="2 4">ATCC BAA-383</strain>
    </source>
</reference>